<feature type="compositionally biased region" description="Basic and acidic residues" evidence="13">
    <location>
        <begin position="252"/>
        <end position="280"/>
    </location>
</feature>
<dbReference type="Proteomes" id="UP000789595">
    <property type="component" value="Unassembled WGS sequence"/>
</dbReference>
<dbReference type="InterPro" id="IPR013320">
    <property type="entry name" value="ConA-like_dom_sf"/>
</dbReference>
<feature type="compositionally biased region" description="Basic and acidic residues" evidence="13">
    <location>
        <begin position="53"/>
        <end position="70"/>
    </location>
</feature>
<dbReference type="OrthoDB" id="1938156at2759"/>
<feature type="region of interest" description="Disordered" evidence="13">
    <location>
        <begin position="252"/>
        <end position="309"/>
    </location>
</feature>
<evidence type="ECO:0000256" key="8">
    <source>
        <dbReference type="ARBA" id="ARBA00022833"/>
    </source>
</evidence>
<evidence type="ECO:0000256" key="12">
    <source>
        <dbReference type="RuleBase" id="RU362126"/>
    </source>
</evidence>
<dbReference type="GO" id="GO:0005509">
    <property type="term" value="F:calcium ion binding"/>
    <property type="evidence" value="ECO:0007669"/>
    <property type="project" value="InterPro"/>
</dbReference>
<evidence type="ECO:0000313" key="14">
    <source>
        <dbReference type="EMBL" id="CAE0689036.1"/>
    </source>
</evidence>
<dbReference type="AlphaFoldDB" id="A0A7S4E3Y0"/>
<reference evidence="14" key="1">
    <citation type="submission" date="2021-01" db="EMBL/GenBank/DDBJ databases">
        <authorList>
            <person name="Corre E."/>
            <person name="Pelletier E."/>
            <person name="Niang G."/>
            <person name="Scheremetjew M."/>
            <person name="Finn R."/>
            <person name="Kale V."/>
            <person name="Holt S."/>
            <person name="Cochrane G."/>
            <person name="Meng A."/>
            <person name="Brown T."/>
            <person name="Cohen L."/>
        </authorList>
    </citation>
    <scope>NUCLEOTIDE SEQUENCE</scope>
    <source>
        <strain evidence="14">CCMP1756</strain>
    </source>
</reference>
<protein>
    <recommendedName>
        <fullName evidence="17">Calreticulin</fullName>
    </recommendedName>
</protein>
<keyword evidence="7 12" id="KW-0256">Endoplasmic reticulum</keyword>
<evidence type="ECO:0000256" key="9">
    <source>
        <dbReference type="ARBA" id="ARBA00022837"/>
    </source>
</evidence>
<name>A0A7S4E3Y0_9STRA</name>
<evidence type="ECO:0000256" key="6">
    <source>
        <dbReference type="ARBA" id="ARBA00022737"/>
    </source>
</evidence>
<organism evidence="14">
    <name type="scientific">Pelagomonas calceolata</name>
    <dbReference type="NCBI Taxonomy" id="35677"/>
    <lineage>
        <taxon>Eukaryota</taxon>
        <taxon>Sar</taxon>
        <taxon>Stramenopiles</taxon>
        <taxon>Ochrophyta</taxon>
        <taxon>Pelagophyceae</taxon>
        <taxon>Pelagomonadales</taxon>
        <taxon>Pelagomonadaceae</taxon>
        <taxon>Pelagomonas</taxon>
    </lineage>
</organism>
<evidence type="ECO:0000256" key="5">
    <source>
        <dbReference type="ARBA" id="ARBA00022734"/>
    </source>
</evidence>
<dbReference type="GO" id="GO:0030246">
    <property type="term" value="F:carbohydrate binding"/>
    <property type="evidence" value="ECO:0007669"/>
    <property type="project" value="UniProtKB-KW"/>
</dbReference>
<dbReference type="Gene3D" id="2.10.250.10">
    <property type="entry name" value="Calreticulin/calnexin, P domain"/>
    <property type="match status" value="1"/>
</dbReference>
<gene>
    <name evidence="14" type="ORF">PCAL00307_LOCUS4470</name>
    <name evidence="15" type="ORF">PECAL_2P27600</name>
</gene>
<evidence type="ECO:0000256" key="10">
    <source>
        <dbReference type="ARBA" id="ARBA00023186"/>
    </source>
</evidence>
<dbReference type="FunFam" id="2.10.250.10:FF:000002">
    <property type="entry name" value="Calreticulin"/>
    <property type="match status" value="1"/>
</dbReference>
<keyword evidence="9" id="KW-0106">Calcium</keyword>
<accession>A0A7S4E3Y0</accession>
<comment type="subcellular location">
    <subcellularLocation>
        <location evidence="1">Endoplasmic reticulum lumen</location>
    </subcellularLocation>
</comment>
<dbReference type="GO" id="GO:0005788">
    <property type="term" value="C:endoplasmic reticulum lumen"/>
    <property type="evidence" value="ECO:0007669"/>
    <property type="project" value="UniProtKB-SubCell"/>
</dbReference>
<comment type="similarity">
    <text evidence="2 12">Belongs to the calreticulin family.</text>
</comment>
<dbReference type="SUPFAM" id="SSF49899">
    <property type="entry name" value="Concanavalin A-like lectins/glucanases"/>
    <property type="match status" value="1"/>
</dbReference>
<evidence type="ECO:0000256" key="3">
    <source>
        <dbReference type="ARBA" id="ARBA00022723"/>
    </source>
</evidence>
<evidence type="ECO:0008006" key="17">
    <source>
        <dbReference type="Google" id="ProtNLM"/>
    </source>
</evidence>
<dbReference type="GO" id="GO:0006457">
    <property type="term" value="P:protein folding"/>
    <property type="evidence" value="ECO:0007669"/>
    <property type="project" value="InterPro"/>
</dbReference>
<dbReference type="EMBL" id="CAKKNE010000002">
    <property type="protein sequence ID" value="CAH0369632.1"/>
    <property type="molecule type" value="Genomic_DNA"/>
</dbReference>
<evidence type="ECO:0000256" key="1">
    <source>
        <dbReference type="ARBA" id="ARBA00004319"/>
    </source>
</evidence>
<dbReference type="GO" id="GO:0051082">
    <property type="term" value="F:unfolded protein binding"/>
    <property type="evidence" value="ECO:0007669"/>
    <property type="project" value="InterPro"/>
</dbReference>
<feature type="compositionally biased region" description="Basic and acidic residues" evidence="13">
    <location>
        <begin position="392"/>
        <end position="414"/>
    </location>
</feature>
<keyword evidence="5" id="KW-0430">Lectin</keyword>
<keyword evidence="11" id="KW-1015">Disulfide bond</keyword>
<evidence type="ECO:0000313" key="15">
    <source>
        <dbReference type="EMBL" id="CAH0369632.1"/>
    </source>
</evidence>
<reference evidence="15" key="2">
    <citation type="submission" date="2021-11" db="EMBL/GenBank/DDBJ databases">
        <authorList>
            <consortium name="Genoscope - CEA"/>
            <person name="William W."/>
        </authorList>
    </citation>
    <scope>NUCLEOTIDE SEQUENCE</scope>
</reference>
<dbReference type="PANTHER" id="PTHR11073">
    <property type="entry name" value="CALRETICULIN AND CALNEXIN"/>
    <property type="match status" value="1"/>
</dbReference>
<feature type="region of interest" description="Disordered" evidence="13">
    <location>
        <begin position="392"/>
        <end position="441"/>
    </location>
</feature>
<keyword evidence="6" id="KW-0677">Repeat</keyword>
<evidence type="ECO:0000256" key="4">
    <source>
        <dbReference type="ARBA" id="ARBA00022729"/>
    </source>
</evidence>
<sequence>MQNRGVAAHLSHTLALRVTYNNAKPLPRGRPALPTRGGQQAQRSTHTPPPPRRSTDPRAPRTQTFDKDIGKRWTVSEWKDADSTGKWVHTPGEWFVESAKKEAHGMQASEDMKFHSISAPLDKKASTTDGTLVVQFTVKHEKKDYAFCGGGYIKLLPGKVDAKAFGGDTPYSIMFGPDLCGYDVSRIHLIFEHNGENLLKEDEIKLDYADKDEFTHLYTLVLEKDGSYEVFLDQDSKAQGNIVDGWAFPDKEIKDPEVSKPEDWVDTKKIPDPEAVKPDGYDDIPAEIPDPEAEQPEDWDAEEDGEWEPPMIDNPDYKGEWKAPMIDNPDYKGPWEHPLIPNKDYAPETYAKYKDLTTVGFELWTVNGGSIFDNILVTDDKKYADKMAEKTWKKIKGEEGSGEKEAKEAWKKENEPEEEEPEEDEDDDDEDDDDEEEHDEL</sequence>
<keyword evidence="16" id="KW-1185">Reference proteome</keyword>
<dbReference type="PROSITE" id="PS00804">
    <property type="entry name" value="CALRETICULIN_2"/>
    <property type="match status" value="1"/>
</dbReference>
<evidence type="ECO:0000256" key="2">
    <source>
        <dbReference type="ARBA" id="ARBA00010983"/>
    </source>
</evidence>
<evidence type="ECO:0000256" key="7">
    <source>
        <dbReference type="ARBA" id="ARBA00022824"/>
    </source>
</evidence>
<feature type="disulfide bond" evidence="11">
    <location>
        <begin position="148"/>
        <end position="180"/>
    </location>
</feature>
<keyword evidence="10 12" id="KW-0143">Chaperone</keyword>
<evidence type="ECO:0000256" key="13">
    <source>
        <dbReference type="SAM" id="MobiDB-lite"/>
    </source>
</evidence>
<dbReference type="Pfam" id="PF00262">
    <property type="entry name" value="Calreticulin"/>
    <property type="match status" value="2"/>
</dbReference>
<evidence type="ECO:0000313" key="16">
    <source>
        <dbReference type="Proteomes" id="UP000789595"/>
    </source>
</evidence>
<keyword evidence="3" id="KW-0479">Metal-binding</keyword>
<keyword evidence="4" id="KW-0732">Signal</keyword>
<keyword evidence="8" id="KW-0862">Zinc</keyword>
<dbReference type="GO" id="GO:0005789">
    <property type="term" value="C:endoplasmic reticulum membrane"/>
    <property type="evidence" value="ECO:0007669"/>
    <property type="project" value="TreeGrafter"/>
</dbReference>
<feature type="region of interest" description="Disordered" evidence="13">
    <location>
        <begin position="21"/>
        <end position="70"/>
    </location>
</feature>
<dbReference type="PANTHER" id="PTHR11073:SF2">
    <property type="entry name" value="CALRETICULIN"/>
    <property type="match status" value="1"/>
</dbReference>
<evidence type="ECO:0000256" key="11">
    <source>
        <dbReference type="PIRSR" id="PIRSR601580-3"/>
    </source>
</evidence>
<dbReference type="PRINTS" id="PR00626">
    <property type="entry name" value="CALRETICULIN"/>
</dbReference>
<dbReference type="GO" id="GO:0036503">
    <property type="term" value="P:ERAD pathway"/>
    <property type="evidence" value="ECO:0007669"/>
    <property type="project" value="TreeGrafter"/>
</dbReference>
<dbReference type="InterPro" id="IPR018124">
    <property type="entry name" value="Calret/calnex_CS"/>
</dbReference>
<dbReference type="InterPro" id="IPR001580">
    <property type="entry name" value="Calret/calnex"/>
</dbReference>
<dbReference type="SUPFAM" id="SSF63887">
    <property type="entry name" value="P-domain of calnexin/calreticulin"/>
    <property type="match status" value="1"/>
</dbReference>
<dbReference type="EMBL" id="HBIW01005434">
    <property type="protein sequence ID" value="CAE0689036.1"/>
    <property type="molecule type" value="Transcribed_RNA"/>
</dbReference>
<feature type="compositionally biased region" description="Acidic residues" evidence="13">
    <location>
        <begin position="281"/>
        <end position="307"/>
    </location>
</feature>
<dbReference type="InterPro" id="IPR009033">
    <property type="entry name" value="Calreticulin/calnexin_P_dom_sf"/>
</dbReference>
<proteinExistence type="inferred from homology"/>
<feature type="compositionally biased region" description="Acidic residues" evidence="13">
    <location>
        <begin position="415"/>
        <end position="441"/>
    </location>
</feature>
<dbReference type="Gene3D" id="2.60.120.200">
    <property type="match status" value="1"/>
</dbReference>